<evidence type="ECO:0000313" key="2">
    <source>
        <dbReference type="Proteomes" id="UP001519343"/>
    </source>
</evidence>
<dbReference type="RefSeq" id="WP_209811801.1">
    <property type="nucleotide sequence ID" value="NZ_JAGGKT010000013.1"/>
</dbReference>
<accession>A0ABS4GU41</accession>
<dbReference type="EMBL" id="JAGGKT010000013">
    <property type="protein sequence ID" value="MBP1933793.1"/>
    <property type="molecule type" value="Genomic_DNA"/>
</dbReference>
<sequence length="73" mass="8469">MDDFSEESLRPLIGSKIWVEWRQRKIMGNLLAVRDNILEIKTFSNKQQSKVLTIPLNELDAVAFYVPSKKVGY</sequence>
<name>A0ABS4GU41_9BACL</name>
<gene>
    <name evidence="1" type="ORF">J2Z37_003806</name>
</gene>
<protein>
    <recommendedName>
        <fullName evidence="3">DUF2642 domain-containing protein</fullName>
    </recommendedName>
</protein>
<evidence type="ECO:0000313" key="1">
    <source>
        <dbReference type="EMBL" id="MBP1933793.1"/>
    </source>
</evidence>
<evidence type="ECO:0008006" key="3">
    <source>
        <dbReference type="Google" id="ProtNLM"/>
    </source>
</evidence>
<organism evidence="1 2">
    <name type="scientific">Ammoniphilus resinae</name>
    <dbReference type="NCBI Taxonomy" id="861532"/>
    <lineage>
        <taxon>Bacteria</taxon>
        <taxon>Bacillati</taxon>
        <taxon>Bacillota</taxon>
        <taxon>Bacilli</taxon>
        <taxon>Bacillales</taxon>
        <taxon>Paenibacillaceae</taxon>
        <taxon>Aneurinibacillus group</taxon>
        <taxon>Ammoniphilus</taxon>
    </lineage>
</organism>
<proteinExistence type="predicted"/>
<reference evidence="1 2" key="1">
    <citation type="submission" date="2021-03" db="EMBL/GenBank/DDBJ databases">
        <title>Genomic Encyclopedia of Type Strains, Phase IV (KMG-IV): sequencing the most valuable type-strain genomes for metagenomic binning, comparative biology and taxonomic classification.</title>
        <authorList>
            <person name="Goeker M."/>
        </authorList>
    </citation>
    <scope>NUCLEOTIDE SEQUENCE [LARGE SCALE GENOMIC DNA]</scope>
    <source>
        <strain evidence="1 2">DSM 24738</strain>
    </source>
</reference>
<keyword evidence="2" id="KW-1185">Reference proteome</keyword>
<dbReference type="Proteomes" id="UP001519343">
    <property type="component" value="Unassembled WGS sequence"/>
</dbReference>
<comment type="caution">
    <text evidence="1">The sequence shown here is derived from an EMBL/GenBank/DDBJ whole genome shotgun (WGS) entry which is preliminary data.</text>
</comment>